<feature type="transmembrane region" description="Helical" evidence="5">
    <location>
        <begin position="79"/>
        <end position="101"/>
    </location>
</feature>
<dbReference type="EMBL" id="JAHJDP010000012">
    <property type="protein sequence ID" value="MBU2689584.1"/>
    <property type="molecule type" value="Genomic_DNA"/>
</dbReference>
<comment type="subunit">
    <text evidence="5">NDH-1 is composed of 14 different subunits. Subunits NuoA, H, J, K, L, M, N constitute the membrane sector of the complex.</text>
</comment>
<comment type="caution">
    <text evidence="7">The sequence shown here is derived from an EMBL/GenBank/DDBJ whole genome shotgun (WGS) entry which is preliminary data.</text>
</comment>
<protein>
    <recommendedName>
        <fullName evidence="5">NADH-quinone oxidoreductase subunit H</fullName>
        <ecNumber evidence="5">7.1.1.-</ecNumber>
    </recommendedName>
    <alternativeName>
        <fullName evidence="5">NADH dehydrogenase I subunit H</fullName>
    </alternativeName>
    <alternativeName>
        <fullName evidence="5">NDH-1 subunit H</fullName>
    </alternativeName>
</protein>
<feature type="transmembrane region" description="Helical" evidence="5">
    <location>
        <begin position="154"/>
        <end position="174"/>
    </location>
</feature>
<keyword evidence="5" id="KW-0830">Ubiquinone</keyword>
<keyword evidence="3 5" id="KW-1133">Transmembrane helix</keyword>
<dbReference type="Proteomes" id="UP000777784">
    <property type="component" value="Unassembled WGS sequence"/>
</dbReference>
<sequence length="333" mass="36722">MPPNLVYALSMLFWAVVLLAWLAFLGLYLVWLERKVAARIQSRYGPIYVGGKFGWAQTIADSLKLITKEDLIPKEADRLLFTVAPIIVMTATFASFAALAFGSNLAAADLNIGVFYVLAISSLGVVGIIMGGWASNNKWSLYGAMRAASQIVSYEIPVALSLIGVIMFVGSLSLTEMSAFQEGGIWKWNIFRSPFLFLSAIVYFIASLAEINRTPFDLPEAESELVGGYNTEYSGMKFALFFLAEFANMFVVAAIAAAAFLGGGSGILPHHLLPIPGLINFLIKTFILILIMMWLRWTLPRLRVDQLMYVCWKVLIPASFILMLAVGLQMLVF</sequence>
<feature type="transmembrane region" description="Helical" evidence="5">
    <location>
        <begin position="238"/>
        <end position="261"/>
    </location>
</feature>
<dbReference type="GO" id="GO:0048038">
    <property type="term" value="F:quinone binding"/>
    <property type="evidence" value="ECO:0007669"/>
    <property type="project" value="UniProtKB-KW"/>
</dbReference>
<proteinExistence type="inferred from homology"/>
<dbReference type="HAMAP" id="MF_01350">
    <property type="entry name" value="NDH1_NuoH"/>
    <property type="match status" value="1"/>
</dbReference>
<dbReference type="NCBIfam" id="NF004741">
    <property type="entry name" value="PRK06076.1-2"/>
    <property type="match status" value="1"/>
</dbReference>
<dbReference type="Pfam" id="PF00146">
    <property type="entry name" value="NADHdh"/>
    <property type="match status" value="1"/>
</dbReference>
<reference evidence="7" key="1">
    <citation type="submission" date="2021-05" db="EMBL/GenBank/DDBJ databases">
        <title>Energy efficiency and biological interactions define the core microbiome of deep oligotrophic groundwater.</title>
        <authorList>
            <person name="Mehrshad M."/>
            <person name="Lopez-Fernandez M."/>
            <person name="Bell E."/>
            <person name="Bernier-Latmani R."/>
            <person name="Bertilsson S."/>
            <person name="Dopson M."/>
        </authorList>
    </citation>
    <scope>NUCLEOTIDE SEQUENCE</scope>
    <source>
        <strain evidence="7">Modern_marine.mb.64</strain>
    </source>
</reference>
<dbReference type="PANTHER" id="PTHR11432">
    <property type="entry name" value="NADH DEHYDROGENASE SUBUNIT 1"/>
    <property type="match status" value="1"/>
</dbReference>
<dbReference type="GO" id="GO:0016655">
    <property type="term" value="F:oxidoreductase activity, acting on NAD(P)H, quinone or similar compound as acceptor"/>
    <property type="evidence" value="ECO:0007669"/>
    <property type="project" value="UniProtKB-UniRule"/>
</dbReference>
<evidence type="ECO:0000256" key="2">
    <source>
        <dbReference type="ARBA" id="ARBA00022692"/>
    </source>
</evidence>
<keyword evidence="4 5" id="KW-0472">Membrane</keyword>
<feature type="transmembrane region" description="Helical" evidence="5">
    <location>
        <begin position="6"/>
        <end position="31"/>
    </location>
</feature>
<dbReference type="AlphaFoldDB" id="A0A948RWK5"/>
<gene>
    <name evidence="5 7" type="primary">nuoH</name>
    <name evidence="7" type="ORF">KJ970_01530</name>
</gene>
<evidence type="ECO:0000256" key="3">
    <source>
        <dbReference type="ARBA" id="ARBA00022989"/>
    </source>
</evidence>
<evidence type="ECO:0000256" key="5">
    <source>
        <dbReference type="HAMAP-Rule" id="MF_01350"/>
    </source>
</evidence>
<keyword evidence="5" id="KW-1278">Translocase</keyword>
<name>A0A948RWK5_UNCEI</name>
<dbReference type="PANTHER" id="PTHR11432:SF3">
    <property type="entry name" value="NADH-UBIQUINONE OXIDOREDUCTASE CHAIN 1"/>
    <property type="match status" value="1"/>
</dbReference>
<keyword evidence="5" id="KW-1003">Cell membrane</keyword>
<feature type="transmembrane region" description="Helical" evidence="5">
    <location>
        <begin position="113"/>
        <end position="133"/>
    </location>
</feature>
<evidence type="ECO:0000313" key="7">
    <source>
        <dbReference type="EMBL" id="MBU2689584.1"/>
    </source>
</evidence>
<feature type="transmembrane region" description="Helical" evidence="5">
    <location>
        <begin position="273"/>
        <end position="295"/>
    </location>
</feature>
<comment type="function">
    <text evidence="5">NDH-1 shuttles electrons from NADH, via FMN and iron-sulfur (Fe-S) centers, to quinones in the respiratory chain. The immediate electron acceptor for the enzyme in this species is believed to be ubiquinone. Couples the redox reaction to proton translocation (for every two electrons transferred, four hydrogen ions are translocated across the cytoplasmic membrane), and thus conserves the redox energy in a proton gradient. This subunit may bind ubiquinone.</text>
</comment>
<evidence type="ECO:0000256" key="6">
    <source>
        <dbReference type="RuleBase" id="RU000471"/>
    </source>
</evidence>
<evidence type="ECO:0000313" key="8">
    <source>
        <dbReference type="Proteomes" id="UP000777784"/>
    </source>
</evidence>
<comment type="catalytic activity">
    <reaction evidence="5">
        <text>a quinone + NADH + 5 H(+)(in) = a quinol + NAD(+) + 4 H(+)(out)</text>
        <dbReference type="Rhea" id="RHEA:57888"/>
        <dbReference type="ChEBI" id="CHEBI:15378"/>
        <dbReference type="ChEBI" id="CHEBI:24646"/>
        <dbReference type="ChEBI" id="CHEBI:57540"/>
        <dbReference type="ChEBI" id="CHEBI:57945"/>
        <dbReference type="ChEBI" id="CHEBI:132124"/>
    </reaction>
</comment>
<comment type="subcellular location">
    <subcellularLocation>
        <location evidence="5 6">Cell membrane</location>
        <topology evidence="5 6">Multi-pass membrane protein</topology>
    </subcellularLocation>
    <subcellularLocation>
        <location evidence="1">Membrane</location>
        <topology evidence="1">Multi-pass membrane protein</topology>
    </subcellularLocation>
</comment>
<evidence type="ECO:0000256" key="1">
    <source>
        <dbReference type="ARBA" id="ARBA00004141"/>
    </source>
</evidence>
<keyword evidence="7" id="KW-0560">Oxidoreductase</keyword>
<organism evidence="7 8">
    <name type="scientific">Eiseniibacteriota bacterium</name>
    <dbReference type="NCBI Taxonomy" id="2212470"/>
    <lineage>
        <taxon>Bacteria</taxon>
        <taxon>Candidatus Eiseniibacteriota</taxon>
    </lineage>
</organism>
<dbReference type="GO" id="GO:0005886">
    <property type="term" value="C:plasma membrane"/>
    <property type="evidence" value="ECO:0007669"/>
    <property type="project" value="UniProtKB-SubCell"/>
</dbReference>
<evidence type="ECO:0000256" key="4">
    <source>
        <dbReference type="ARBA" id="ARBA00023136"/>
    </source>
</evidence>
<keyword evidence="2 5" id="KW-0812">Transmembrane</keyword>
<dbReference type="InterPro" id="IPR018086">
    <property type="entry name" value="NADH_UbQ_OxRdtase_su1_CS"/>
</dbReference>
<dbReference type="GO" id="GO:0003954">
    <property type="term" value="F:NADH dehydrogenase activity"/>
    <property type="evidence" value="ECO:0007669"/>
    <property type="project" value="TreeGrafter"/>
</dbReference>
<keyword evidence="5" id="KW-0874">Quinone</keyword>
<feature type="transmembrane region" description="Helical" evidence="5">
    <location>
        <begin position="194"/>
        <end position="211"/>
    </location>
</feature>
<keyword evidence="5 6" id="KW-0520">NAD</keyword>
<dbReference type="EC" id="7.1.1.-" evidence="5"/>
<comment type="similarity">
    <text evidence="5 6">Belongs to the complex I subunit 1 family.</text>
</comment>
<dbReference type="GO" id="GO:0009060">
    <property type="term" value="P:aerobic respiration"/>
    <property type="evidence" value="ECO:0007669"/>
    <property type="project" value="TreeGrafter"/>
</dbReference>
<feature type="transmembrane region" description="Helical" evidence="5">
    <location>
        <begin position="307"/>
        <end position="332"/>
    </location>
</feature>
<accession>A0A948RWK5</accession>
<dbReference type="InterPro" id="IPR001694">
    <property type="entry name" value="NADH_UbQ_OxRdtase_su1/FPO"/>
</dbReference>
<dbReference type="PROSITE" id="PS00668">
    <property type="entry name" value="COMPLEX1_ND1_2"/>
    <property type="match status" value="1"/>
</dbReference>